<evidence type="ECO:0000256" key="2">
    <source>
        <dbReference type="ARBA" id="ARBA00022729"/>
    </source>
</evidence>
<dbReference type="AlphaFoldDB" id="A0A7X6DE83"/>
<evidence type="ECO:0000313" key="7">
    <source>
        <dbReference type="EMBL" id="NKE65555.1"/>
    </source>
</evidence>
<keyword evidence="2" id="KW-0732">Signal</keyword>
<keyword evidence="8" id="KW-1185">Reference proteome</keyword>
<dbReference type="PANTHER" id="PTHR13887">
    <property type="entry name" value="GLUTATHIONE S-TRANSFERASE KAPPA"/>
    <property type="match status" value="1"/>
</dbReference>
<dbReference type="Pfam" id="PF13462">
    <property type="entry name" value="Thioredoxin_4"/>
    <property type="match status" value="1"/>
</dbReference>
<dbReference type="Proteomes" id="UP000521868">
    <property type="component" value="Unassembled WGS sequence"/>
</dbReference>
<dbReference type="PROSITE" id="PS51352">
    <property type="entry name" value="THIOREDOXIN_2"/>
    <property type="match status" value="1"/>
</dbReference>
<comment type="caution">
    <text evidence="7">The sequence shown here is derived from an EMBL/GenBank/DDBJ whole genome shotgun (WGS) entry which is preliminary data.</text>
</comment>
<comment type="similarity">
    <text evidence="1">Belongs to the thioredoxin family. DsbA subfamily.</text>
</comment>
<proteinExistence type="inferred from homology"/>
<keyword evidence="4" id="KW-1015">Disulfide bond</keyword>
<accession>A0A7X6DE83</accession>
<dbReference type="InterPro" id="IPR012336">
    <property type="entry name" value="Thioredoxin-like_fold"/>
</dbReference>
<dbReference type="SUPFAM" id="SSF52833">
    <property type="entry name" value="Thioredoxin-like"/>
    <property type="match status" value="1"/>
</dbReference>
<reference evidence="7 8" key="1">
    <citation type="journal article" date="2020" name="Nature">
        <title>Bacterial chemolithoautotrophy via manganese oxidation.</title>
        <authorList>
            <person name="Yu H."/>
            <person name="Leadbetter J.R."/>
        </authorList>
    </citation>
    <scope>NUCLEOTIDE SEQUENCE [LARGE SCALE GENOMIC DNA]</scope>
    <source>
        <strain evidence="7 8">RBP-1</strain>
    </source>
</reference>
<protein>
    <submittedName>
        <fullName evidence="7">Thioredoxin domain-containing protein</fullName>
    </submittedName>
</protein>
<evidence type="ECO:0000256" key="3">
    <source>
        <dbReference type="ARBA" id="ARBA00023002"/>
    </source>
</evidence>
<dbReference type="GO" id="GO:0016491">
    <property type="term" value="F:oxidoreductase activity"/>
    <property type="evidence" value="ECO:0007669"/>
    <property type="project" value="UniProtKB-KW"/>
</dbReference>
<sequence length="217" mass="24376">MKRNHIFIAALVLLAVLFAGGAQWYRSQQAQEAAATAEKNRQSLVRPHSPALGRPDARVHIVEFFDPACETCAAFYPRVKQLMAAHRDDIRLTVRYAPFHQGSDEVVKALEASRRQGRYWQAFEALVAAQPTWVQHHQARPELIWPVLARAGVDTMQLRADMQAPEIAAIVAQDLADARMLNVRKTPDFFVNGRPLPSFGWDQLQTLVDEELAATAK</sequence>
<evidence type="ECO:0000259" key="6">
    <source>
        <dbReference type="PROSITE" id="PS51352"/>
    </source>
</evidence>
<gene>
    <name evidence="7" type="ORF">RAMLITH_06945</name>
</gene>
<evidence type="ECO:0000313" key="8">
    <source>
        <dbReference type="Proteomes" id="UP000521868"/>
    </source>
</evidence>
<evidence type="ECO:0000256" key="5">
    <source>
        <dbReference type="ARBA" id="ARBA00023284"/>
    </source>
</evidence>
<dbReference type="Gene3D" id="3.40.30.10">
    <property type="entry name" value="Glutaredoxin"/>
    <property type="match status" value="1"/>
</dbReference>
<evidence type="ECO:0000256" key="1">
    <source>
        <dbReference type="ARBA" id="ARBA00005791"/>
    </source>
</evidence>
<evidence type="ECO:0000256" key="4">
    <source>
        <dbReference type="ARBA" id="ARBA00023157"/>
    </source>
</evidence>
<dbReference type="PANTHER" id="PTHR13887:SF14">
    <property type="entry name" value="DISULFIDE BOND FORMATION PROTEIN D"/>
    <property type="match status" value="1"/>
</dbReference>
<name>A0A7X6DE83_9BURK</name>
<dbReference type="RefSeq" id="WP_168106669.1">
    <property type="nucleotide sequence ID" value="NZ_VTOX01000002.1"/>
</dbReference>
<dbReference type="EMBL" id="VTOX01000002">
    <property type="protein sequence ID" value="NKE65555.1"/>
    <property type="molecule type" value="Genomic_DNA"/>
</dbReference>
<dbReference type="InterPro" id="IPR036249">
    <property type="entry name" value="Thioredoxin-like_sf"/>
</dbReference>
<organism evidence="7 8">
    <name type="scientific">Ramlibacter lithotrophicus</name>
    <dbReference type="NCBI Taxonomy" id="2606681"/>
    <lineage>
        <taxon>Bacteria</taxon>
        <taxon>Pseudomonadati</taxon>
        <taxon>Pseudomonadota</taxon>
        <taxon>Betaproteobacteria</taxon>
        <taxon>Burkholderiales</taxon>
        <taxon>Comamonadaceae</taxon>
        <taxon>Ramlibacter</taxon>
    </lineage>
</organism>
<keyword evidence="5" id="KW-0676">Redox-active center</keyword>
<feature type="domain" description="Thioredoxin" evidence="6">
    <location>
        <begin position="24"/>
        <end position="213"/>
    </location>
</feature>
<keyword evidence="3" id="KW-0560">Oxidoreductase</keyword>
<dbReference type="InterPro" id="IPR013766">
    <property type="entry name" value="Thioredoxin_domain"/>
</dbReference>